<evidence type="ECO:0000256" key="9">
    <source>
        <dbReference type="PIRSR" id="PIRSR614732-2"/>
    </source>
</evidence>
<feature type="binding site" evidence="7 9">
    <location>
        <position position="206"/>
    </location>
    <ligand>
        <name>substrate</name>
    </ligand>
</feature>
<dbReference type="AlphaFoldDB" id="A0A8J3RG32"/>
<evidence type="ECO:0000256" key="8">
    <source>
        <dbReference type="PIRSR" id="PIRSR614732-1"/>
    </source>
</evidence>
<keyword evidence="5 7" id="KW-0456">Lyase</keyword>
<comment type="similarity">
    <text evidence="7">Belongs to the OMP decarboxylase family. Type 1 subfamily.</text>
</comment>
<feature type="active site" description="For OMPdecase activity" evidence="8">
    <location>
        <position position="63"/>
    </location>
</feature>
<dbReference type="SUPFAM" id="SSF51366">
    <property type="entry name" value="Ribulose-phoshate binding barrel"/>
    <property type="match status" value="1"/>
</dbReference>
<evidence type="ECO:0000256" key="2">
    <source>
        <dbReference type="ARBA" id="ARBA00004861"/>
    </source>
</evidence>
<proteinExistence type="inferred from homology"/>
<accession>A0A8J3RG32</accession>
<evidence type="ECO:0000256" key="3">
    <source>
        <dbReference type="ARBA" id="ARBA00022793"/>
    </source>
</evidence>
<keyword evidence="3 7" id="KW-0210">Decarboxylase</keyword>
<name>A0A8J3RG32_9ACTN</name>
<dbReference type="GO" id="GO:0044205">
    <property type="term" value="P:'de novo' UMP biosynthetic process"/>
    <property type="evidence" value="ECO:0007669"/>
    <property type="project" value="UniProtKB-UniRule"/>
</dbReference>
<evidence type="ECO:0000313" key="13">
    <source>
        <dbReference type="Proteomes" id="UP000616724"/>
    </source>
</evidence>
<feature type="binding site" evidence="7 9">
    <location>
        <position position="177"/>
    </location>
    <ligand>
        <name>substrate</name>
    </ligand>
</feature>
<dbReference type="HAMAP" id="MF_01200_B">
    <property type="entry name" value="OMPdecase_type1_B"/>
    <property type="match status" value="1"/>
</dbReference>
<feature type="binding site" evidence="7 9">
    <location>
        <position position="207"/>
    </location>
    <ligand>
        <name>substrate</name>
    </ligand>
</feature>
<keyword evidence="13" id="KW-1185">Reference proteome</keyword>
<dbReference type="CDD" id="cd04725">
    <property type="entry name" value="OMP_decarboxylase_like"/>
    <property type="match status" value="1"/>
</dbReference>
<comment type="caution">
    <text evidence="12">The sequence shown here is derived from an EMBL/GenBank/DDBJ whole genome shotgun (WGS) entry which is preliminary data.</text>
</comment>
<feature type="active site" description="For OMPdecase activity" evidence="8">
    <location>
        <position position="66"/>
    </location>
</feature>
<dbReference type="InterPro" id="IPR014732">
    <property type="entry name" value="OMPdecase"/>
</dbReference>
<feature type="binding site" evidence="7">
    <location>
        <begin position="61"/>
        <end position="70"/>
    </location>
    <ligand>
        <name>substrate</name>
    </ligand>
</feature>
<dbReference type="GO" id="GO:0004590">
    <property type="term" value="F:orotidine-5'-phosphate decarboxylase activity"/>
    <property type="evidence" value="ECO:0007669"/>
    <property type="project" value="UniProtKB-UniRule"/>
</dbReference>
<dbReference type="PANTHER" id="PTHR32119:SF2">
    <property type="entry name" value="OROTIDINE 5'-PHOSPHATE DECARBOXYLASE"/>
    <property type="match status" value="1"/>
</dbReference>
<dbReference type="GO" id="GO:0006207">
    <property type="term" value="P:'de novo' pyrimidine nucleobase biosynthetic process"/>
    <property type="evidence" value="ECO:0007669"/>
    <property type="project" value="InterPro"/>
</dbReference>
<evidence type="ECO:0000256" key="1">
    <source>
        <dbReference type="ARBA" id="ARBA00002356"/>
    </source>
</evidence>
<organism evidence="12 13">
    <name type="scientific">Planobispora longispora</name>
    <dbReference type="NCBI Taxonomy" id="28887"/>
    <lineage>
        <taxon>Bacteria</taxon>
        <taxon>Bacillati</taxon>
        <taxon>Actinomycetota</taxon>
        <taxon>Actinomycetes</taxon>
        <taxon>Streptosporangiales</taxon>
        <taxon>Streptosporangiaceae</taxon>
        <taxon>Planobispora</taxon>
    </lineage>
</organism>
<dbReference type="Pfam" id="PF00215">
    <property type="entry name" value="OMPdecase"/>
    <property type="match status" value="1"/>
</dbReference>
<feature type="active site" description="For OMPdecase activity" evidence="8">
    <location>
        <position position="61"/>
    </location>
</feature>
<dbReference type="PROSITE" id="PS00156">
    <property type="entry name" value="OMPDECASE"/>
    <property type="match status" value="1"/>
</dbReference>
<feature type="domain" description="Orotidine 5'-phosphate decarboxylase" evidence="11">
    <location>
        <begin position="5"/>
        <end position="222"/>
    </location>
</feature>
<feature type="binding site" evidence="7 9">
    <location>
        <position position="11"/>
    </location>
    <ligand>
        <name>substrate</name>
    </ligand>
</feature>
<dbReference type="InterPro" id="IPR013785">
    <property type="entry name" value="Aldolase_TIM"/>
</dbReference>
<feature type="binding site" evidence="7 9">
    <location>
        <position position="186"/>
    </location>
    <ligand>
        <name>substrate</name>
    </ligand>
</feature>
<feature type="binding site" evidence="7 9">
    <location>
        <position position="116"/>
    </location>
    <ligand>
        <name>substrate</name>
    </ligand>
</feature>
<feature type="active site" description="Proton donor" evidence="7">
    <location>
        <position position="63"/>
    </location>
</feature>
<comment type="pathway">
    <text evidence="2 7 10">Pyrimidine metabolism; UMP biosynthesis via de novo pathway; UMP from orotate: step 2/2.</text>
</comment>
<comment type="function">
    <text evidence="1 7">Catalyzes the decarboxylation of orotidine 5'-monophosphate (OMP) to uridine 5'-monophosphate (UMP).</text>
</comment>
<dbReference type="PANTHER" id="PTHR32119">
    <property type="entry name" value="OROTIDINE 5'-PHOSPHATE DECARBOXYLASE"/>
    <property type="match status" value="1"/>
</dbReference>
<dbReference type="InterPro" id="IPR001754">
    <property type="entry name" value="OMPdeCOase_dom"/>
</dbReference>
<dbReference type="EC" id="4.1.1.23" evidence="7"/>
<dbReference type="Gene3D" id="3.20.20.70">
    <property type="entry name" value="Aldolase class I"/>
    <property type="match status" value="1"/>
</dbReference>
<dbReference type="InterPro" id="IPR011060">
    <property type="entry name" value="RibuloseP-bd_barrel"/>
</dbReference>
<dbReference type="UniPathway" id="UPA00070">
    <property type="reaction ID" value="UER00120"/>
</dbReference>
<dbReference type="InterPro" id="IPR047596">
    <property type="entry name" value="OMPdecase_bac"/>
</dbReference>
<dbReference type="GO" id="GO:0005829">
    <property type="term" value="C:cytosol"/>
    <property type="evidence" value="ECO:0007669"/>
    <property type="project" value="TreeGrafter"/>
</dbReference>
<evidence type="ECO:0000256" key="5">
    <source>
        <dbReference type="ARBA" id="ARBA00023239"/>
    </source>
</evidence>
<comment type="catalytic activity">
    <reaction evidence="6 7 10">
        <text>orotidine 5'-phosphate + H(+) = UMP + CO2</text>
        <dbReference type="Rhea" id="RHEA:11596"/>
        <dbReference type="ChEBI" id="CHEBI:15378"/>
        <dbReference type="ChEBI" id="CHEBI:16526"/>
        <dbReference type="ChEBI" id="CHEBI:57538"/>
        <dbReference type="ChEBI" id="CHEBI:57865"/>
        <dbReference type="EC" id="4.1.1.23"/>
    </reaction>
</comment>
<dbReference type="EMBL" id="BOOH01000005">
    <property type="protein sequence ID" value="GIH74219.1"/>
    <property type="molecule type" value="Genomic_DNA"/>
</dbReference>
<evidence type="ECO:0000259" key="11">
    <source>
        <dbReference type="SMART" id="SM00934"/>
    </source>
</evidence>
<gene>
    <name evidence="7 12" type="primary">pyrF</name>
    <name evidence="12" type="ORF">Plo01_06480</name>
</gene>
<evidence type="ECO:0000256" key="6">
    <source>
        <dbReference type="ARBA" id="ARBA00049157"/>
    </source>
</evidence>
<dbReference type="SMART" id="SM00934">
    <property type="entry name" value="OMPdecase"/>
    <property type="match status" value="1"/>
</dbReference>
<evidence type="ECO:0000256" key="4">
    <source>
        <dbReference type="ARBA" id="ARBA00022975"/>
    </source>
</evidence>
<dbReference type="NCBIfam" id="TIGR01740">
    <property type="entry name" value="pyrF"/>
    <property type="match status" value="1"/>
</dbReference>
<protein>
    <recommendedName>
        <fullName evidence="7">Orotidine 5'-phosphate decarboxylase</fullName>
        <ecNumber evidence="7">4.1.1.23</ecNumber>
    </recommendedName>
    <alternativeName>
        <fullName evidence="7">OMP decarboxylase</fullName>
        <shortName evidence="7">OMPDCase</shortName>
        <shortName evidence="7">OMPdecase</shortName>
    </alternativeName>
</protein>
<evidence type="ECO:0000313" key="12">
    <source>
        <dbReference type="EMBL" id="GIH74219.1"/>
    </source>
</evidence>
<dbReference type="Proteomes" id="UP000616724">
    <property type="component" value="Unassembled WGS sequence"/>
</dbReference>
<evidence type="ECO:0000256" key="10">
    <source>
        <dbReference type="RuleBase" id="RU000512"/>
    </source>
</evidence>
<evidence type="ECO:0000256" key="7">
    <source>
        <dbReference type="HAMAP-Rule" id="MF_01200"/>
    </source>
</evidence>
<dbReference type="InterPro" id="IPR018089">
    <property type="entry name" value="OMPdecase_AS"/>
</dbReference>
<keyword evidence="4 7" id="KW-0665">Pyrimidine biosynthesis</keyword>
<dbReference type="NCBIfam" id="NF001273">
    <property type="entry name" value="PRK00230.1"/>
    <property type="match status" value="1"/>
</dbReference>
<dbReference type="RefSeq" id="WP_203888960.1">
    <property type="nucleotide sequence ID" value="NZ_BOOH01000005.1"/>
</dbReference>
<comment type="subunit">
    <text evidence="7">Homodimer.</text>
</comment>
<sequence>MTPAPIAVALDAPDLETAARWASLVTPHVSTVKVGLELYLRYGPDVIASVRGASGVRVFLDLKLHDIPNTVAGAARAVARLKPAILTVHAAGGPAMIRAAVEAAPVTQIAAVTVLTSLSEADLERAGIAGPPDDAVRRLALLAVGAGAQALVCSPREVAAVRAEVGPDITLITPGVRPPGAESQDQARVATPERAFADGADLLVIGRPITGAADPGAAAAGIAAALRRSSGAAGRAV</sequence>
<feature type="binding site" evidence="7 9">
    <location>
        <position position="33"/>
    </location>
    <ligand>
        <name>substrate</name>
    </ligand>
</feature>
<reference evidence="12 13" key="1">
    <citation type="submission" date="2021-01" db="EMBL/GenBank/DDBJ databases">
        <title>Whole genome shotgun sequence of Planobispora longispora NBRC 13918.</title>
        <authorList>
            <person name="Komaki H."/>
            <person name="Tamura T."/>
        </authorList>
    </citation>
    <scope>NUCLEOTIDE SEQUENCE [LARGE SCALE GENOMIC DNA]</scope>
    <source>
        <strain evidence="12 13">NBRC 13918</strain>
    </source>
</reference>